<keyword evidence="1" id="KW-0732">Signal</keyword>
<evidence type="ECO:0000313" key="3">
    <source>
        <dbReference type="EMBL" id="RMA66513.1"/>
    </source>
</evidence>
<dbReference type="RefSeq" id="WP_121906499.1">
    <property type="nucleotide sequence ID" value="NZ_REFC01000011.1"/>
</dbReference>
<dbReference type="Proteomes" id="UP000271339">
    <property type="component" value="Unassembled WGS sequence"/>
</dbReference>
<sequence length="203" mass="22801">MKKVRLTMGMLVLAVLSLTAMSCKDANKEHDNADGHHNEATEQNDMMKNESMNTAKSMNKMGQDDHAEAVLTDYFILKDALAADDKAKASEAGKKLVSTLGDFDYSTYSKEEQTDLEDIIADATEHAEHISTSEMGHQREHFKMLSKDVMDMVAITGSKRKMYEQFCPMYDNGSAWLSMSSEISNPYYGSKMLKCGRVEREIN</sequence>
<reference evidence="3 4" key="1">
    <citation type="submission" date="2018-10" db="EMBL/GenBank/DDBJ databases">
        <title>Genomic Encyclopedia of Archaeal and Bacterial Type Strains, Phase II (KMG-II): from individual species to whole genera.</title>
        <authorList>
            <person name="Goeker M."/>
        </authorList>
    </citation>
    <scope>NUCLEOTIDE SEQUENCE [LARGE SCALE GENOMIC DNA]</scope>
    <source>
        <strain evidence="3 4">DSM 23424</strain>
    </source>
</reference>
<dbReference type="Pfam" id="PF11827">
    <property type="entry name" value="DUF3347"/>
    <property type="match status" value="1"/>
</dbReference>
<name>A0A3L9Z0X9_9FLAO</name>
<dbReference type="PROSITE" id="PS51257">
    <property type="entry name" value="PROKAR_LIPOPROTEIN"/>
    <property type="match status" value="1"/>
</dbReference>
<evidence type="ECO:0000313" key="4">
    <source>
        <dbReference type="Proteomes" id="UP000271339"/>
    </source>
</evidence>
<comment type="caution">
    <text evidence="3">The sequence shown here is derived from an EMBL/GenBank/DDBJ whole genome shotgun (WGS) entry which is preliminary data.</text>
</comment>
<keyword evidence="4" id="KW-1185">Reference proteome</keyword>
<dbReference type="AlphaFoldDB" id="A0A3L9Z0X9"/>
<protein>
    <submittedName>
        <fullName evidence="3">Uncharacterized protein DUF3347</fullName>
    </submittedName>
</protein>
<dbReference type="EMBL" id="REFC01000011">
    <property type="protein sequence ID" value="RMA66513.1"/>
    <property type="molecule type" value="Genomic_DNA"/>
</dbReference>
<dbReference type="OrthoDB" id="5513217at2"/>
<gene>
    <name evidence="3" type="ORF">BXY75_0939</name>
</gene>
<feature type="domain" description="DUF3347" evidence="2">
    <location>
        <begin position="70"/>
        <end position="160"/>
    </location>
</feature>
<accession>A0A3L9Z0X9</accession>
<evidence type="ECO:0000259" key="2">
    <source>
        <dbReference type="Pfam" id="PF11827"/>
    </source>
</evidence>
<feature type="signal peptide" evidence="1">
    <location>
        <begin position="1"/>
        <end position="20"/>
    </location>
</feature>
<proteinExistence type="predicted"/>
<dbReference type="InterPro" id="IPR021782">
    <property type="entry name" value="DUF3347"/>
</dbReference>
<organism evidence="3 4">
    <name type="scientific">Ulvibacter antarcticus</name>
    <dbReference type="NCBI Taxonomy" id="442714"/>
    <lineage>
        <taxon>Bacteria</taxon>
        <taxon>Pseudomonadati</taxon>
        <taxon>Bacteroidota</taxon>
        <taxon>Flavobacteriia</taxon>
        <taxon>Flavobacteriales</taxon>
        <taxon>Flavobacteriaceae</taxon>
        <taxon>Ulvibacter</taxon>
    </lineage>
</organism>
<feature type="chain" id="PRO_5017966340" evidence="1">
    <location>
        <begin position="21"/>
        <end position="203"/>
    </location>
</feature>
<evidence type="ECO:0000256" key="1">
    <source>
        <dbReference type="SAM" id="SignalP"/>
    </source>
</evidence>